<dbReference type="InterPro" id="IPR023213">
    <property type="entry name" value="CAT-like_dom_sf"/>
</dbReference>
<sequence length="514" mass="57032">MDKHQMILAGAASAFALGAVATWRLGVLSESQHLLPTSSSGTQPRRRRRRLTEHKCTIAPVCKADVGPRNVFITYGFVVPRKLDSERLRNALYALVAHWPNLGCRLGRNEHGDFVFILPTEFSEAVPPLSWSSTYHAESYNAASSRPALPPHLSSSADLPHPVIVDMPQMAPLFRDESRPHTLEDLLDNEAPLLEARVTVFEDVTFVGLTSTHLFADASGMGSLVSAWLSALDGKFPDPDSVLPLGSPTLAAWTSDFPRIQEYGAWYRPDIWGRLAMRMWRNLKQWVDPVEDMKLVTIPKTYLAEVRDALVVQDSQLSSSDVLVAWLTKALYSDAGWFTRSIYLNIPVDVRSLVPELHGKLVLNAFDEIGVPPLPASRSSVTDIATAVRRAIAQYRALSDGHVRRSMAFKTASFDSVALRGWWMSWREPYLLLSNWRRAGLAQLDWSSAAAESTAVPVHSSVVLPYILTNGQAVRGLVWVVGEDEEKVWATIVLGRKAWGQALCNLLTFGCELL</sequence>
<evidence type="ECO:0000313" key="1">
    <source>
        <dbReference type="EMBL" id="KZV97879.1"/>
    </source>
</evidence>
<dbReference type="EMBL" id="KV425925">
    <property type="protein sequence ID" value="KZV97879.1"/>
    <property type="molecule type" value="Genomic_DNA"/>
</dbReference>
<gene>
    <name evidence="1" type="ORF">EXIGLDRAFT_832621</name>
</gene>
<keyword evidence="2" id="KW-1185">Reference proteome</keyword>
<evidence type="ECO:0000313" key="2">
    <source>
        <dbReference type="Proteomes" id="UP000077266"/>
    </source>
</evidence>
<dbReference type="AlphaFoldDB" id="A0A166B4S8"/>
<dbReference type="InParanoid" id="A0A166B4S8"/>
<evidence type="ECO:0008006" key="3">
    <source>
        <dbReference type="Google" id="ProtNLM"/>
    </source>
</evidence>
<accession>A0A166B4S8</accession>
<name>A0A166B4S8_EXIGL</name>
<dbReference type="Gene3D" id="3.30.559.10">
    <property type="entry name" value="Chloramphenicol acetyltransferase-like domain"/>
    <property type="match status" value="2"/>
</dbReference>
<proteinExistence type="predicted"/>
<organism evidence="1 2">
    <name type="scientific">Exidia glandulosa HHB12029</name>
    <dbReference type="NCBI Taxonomy" id="1314781"/>
    <lineage>
        <taxon>Eukaryota</taxon>
        <taxon>Fungi</taxon>
        <taxon>Dikarya</taxon>
        <taxon>Basidiomycota</taxon>
        <taxon>Agaricomycotina</taxon>
        <taxon>Agaricomycetes</taxon>
        <taxon>Auriculariales</taxon>
        <taxon>Exidiaceae</taxon>
        <taxon>Exidia</taxon>
    </lineage>
</organism>
<dbReference type="Proteomes" id="UP000077266">
    <property type="component" value="Unassembled WGS sequence"/>
</dbReference>
<dbReference type="STRING" id="1314781.A0A166B4S8"/>
<protein>
    <recommendedName>
        <fullName evidence="3">Transferase-domain-containing protein</fullName>
    </recommendedName>
</protein>
<dbReference type="OrthoDB" id="21502at2759"/>
<dbReference type="SUPFAM" id="SSF52777">
    <property type="entry name" value="CoA-dependent acyltransferases"/>
    <property type="match status" value="1"/>
</dbReference>
<reference evidence="1 2" key="1">
    <citation type="journal article" date="2016" name="Mol. Biol. Evol.">
        <title>Comparative Genomics of Early-Diverging Mushroom-Forming Fungi Provides Insights into the Origins of Lignocellulose Decay Capabilities.</title>
        <authorList>
            <person name="Nagy L.G."/>
            <person name="Riley R."/>
            <person name="Tritt A."/>
            <person name="Adam C."/>
            <person name="Daum C."/>
            <person name="Floudas D."/>
            <person name="Sun H."/>
            <person name="Yadav J.S."/>
            <person name="Pangilinan J."/>
            <person name="Larsson K.H."/>
            <person name="Matsuura K."/>
            <person name="Barry K."/>
            <person name="Labutti K."/>
            <person name="Kuo R."/>
            <person name="Ohm R.A."/>
            <person name="Bhattacharya S.S."/>
            <person name="Shirouzu T."/>
            <person name="Yoshinaga Y."/>
            <person name="Martin F.M."/>
            <person name="Grigoriev I.V."/>
            <person name="Hibbett D.S."/>
        </authorList>
    </citation>
    <scope>NUCLEOTIDE SEQUENCE [LARGE SCALE GENOMIC DNA]</scope>
    <source>
        <strain evidence="1 2">HHB12029</strain>
    </source>
</reference>